<organism evidence="4 5">
    <name type="scientific">Cyanistes caeruleus</name>
    <name type="common">Eurasian blue tit</name>
    <name type="synonym">Parus caeruleus</name>
    <dbReference type="NCBI Taxonomy" id="156563"/>
    <lineage>
        <taxon>Eukaryota</taxon>
        <taxon>Metazoa</taxon>
        <taxon>Chordata</taxon>
        <taxon>Craniata</taxon>
        <taxon>Vertebrata</taxon>
        <taxon>Euteleostomi</taxon>
        <taxon>Archelosauria</taxon>
        <taxon>Archosauria</taxon>
        <taxon>Dinosauria</taxon>
        <taxon>Saurischia</taxon>
        <taxon>Theropoda</taxon>
        <taxon>Coelurosauria</taxon>
        <taxon>Aves</taxon>
        <taxon>Neognathae</taxon>
        <taxon>Neoaves</taxon>
        <taxon>Telluraves</taxon>
        <taxon>Australaves</taxon>
        <taxon>Passeriformes</taxon>
        <taxon>Paridae</taxon>
        <taxon>Cyanistes</taxon>
    </lineage>
</organism>
<comment type="similarity">
    <text evidence="1">Belongs to the small GTPase superfamily. Rho family.</text>
</comment>
<dbReference type="InterPro" id="IPR005225">
    <property type="entry name" value="Small_GTP-bd"/>
</dbReference>
<gene>
    <name evidence="4" type="primary">LOC111930618</name>
</gene>
<dbReference type="InterPro" id="IPR027417">
    <property type="entry name" value="P-loop_NTPase"/>
</dbReference>
<dbReference type="InterPro" id="IPR001806">
    <property type="entry name" value="Small_GTPase"/>
</dbReference>
<dbReference type="GO" id="GO:0005525">
    <property type="term" value="F:GTP binding"/>
    <property type="evidence" value="ECO:0007669"/>
    <property type="project" value="UniProtKB-KW"/>
</dbReference>
<dbReference type="AlphaFoldDB" id="A0A8C0VBA8"/>
<dbReference type="SUPFAM" id="SSF52540">
    <property type="entry name" value="P-loop containing nucleoside triphosphate hydrolases"/>
    <property type="match status" value="1"/>
</dbReference>
<dbReference type="Gene3D" id="3.40.50.300">
    <property type="entry name" value="P-loop containing nucleotide triphosphate hydrolases"/>
    <property type="match status" value="1"/>
</dbReference>
<proteinExistence type="inferred from homology"/>
<dbReference type="PANTHER" id="PTHR24072">
    <property type="entry name" value="RHO FAMILY GTPASE"/>
    <property type="match status" value="1"/>
</dbReference>
<accession>A0A8C0VBA8</accession>
<evidence type="ECO:0000313" key="4">
    <source>
        <dbReference type="Ensembl" id="ENSCCEP00000018873.1"/>
    </source>
</evidence>
<protein>
    <submittedName>
        <fullName evidence="4">Rho-related GTP-binding protein RhoD-like</fullName>
    </submittedName>
</protein>
<dbReference type="FunFam" id="3.40.50.300:FF:001179">
    <property type="entry name" value="Rho family GTPase"/>
    <property type="match status" value="1"/>
</dbReference>
<dbReference type="OrthoDB" id="8830751at2759"/>
<evidence type="ECO:0000256" key="3">
    <source>
        <dbReference type="ARBA" id="ARBA00023134"/>
    </source>
</evidence>
<dbReference type="PROSITE" id="PS51420">
    <property type="entry name" value="RHO"/>
    <property type="match status" value="1"/>
</dbReference>
<keyword evidence="2" id="KW-0547">Nucleotide-binding</keyword>
<sequence>MGDKGVSHPTAPGGNHFFPLPASLPMPYSIITGVPSIAGPHGCLCDLYHTLPVPCQVYVPTVFEKYTASLQVSGKPVKIHLWDTAGQEDYDRLRPLSYSDANVVLMCFDVTDSNSFDNILTKWYPEVNHFCKGVPVLLVGCKTDLRQDQEVLQKLKDRRMEPISRHQGEAMARQVRAVSYMECSARYQDNVGNIFVTACSAAISAARRRQRKTRPRRFCVFL</sequence>
<dbReference type="InterPro" id="IPR003578">
    <property type="entry name" value="Small_GTPase_Rho"/>
</dbReference>
<evidence type="ECO:0000313" key="5">
    <source>
        <dbReference type="Proteomes" id="UP000694410"/>
    </source>
</evidence>
<dbReference type="RefSeq" id="XP_023784488.1">
    <property type="nucleotide sequence ID" value="XM_023928720.1"/>
</dbReference>
<reference evidence="4" key="2">
    <citation type="submission" date="2025-09" db="UniProtKB">
        <authorList>
            <consortium name="Ensembl"/>
        </authorList>
    </citation>
    <scope>IDENTIFICATION</scope>
</reference>
<dbReference type="PROSITE" id="PS51419">
    <property type="entry name" value="RAB"/>
    <property type="match status" value="1"/>
</dbReference>
<dbReference type="PRINTS" id="PR00449">
    <property type="entry name" value="RASTRNSFRMNG"/>
</dbReference>
<dbReference type="Ensembl" id="ENSCCET00000028789.1">
    <property type="protein sequence ID" value="ENSCCEP00000018873.1"/>
    <property type="gene ID" value="ENSCCEG00000017229.1"/>
</dbReference>
<dbReference type="GO" id="GO:0003924">
    <property type="term" value="F:GTPase activity"/>
    <property type="evidence" value="ECO:0007669"/>
    <property type="project" value="InterPro"/>
</dbReference>
<dbReference type="Proteomes" id="UP000694410">
    <property type="component" value="Unplaced"/>
</dbReference>
<reference evidence="4" key="1">
    <citation type="submission" date="2025-08" db="UniProtKB">
        <authorList>
            <consortium name="Ensembl"/>
        </authorList>
    </citation>
    <scope>IDENTIFICATION</scope>
</reference>
<dbReference type="PROSITE" id="PS51421">
    <property type="entry name" value="RAS"/>
    <property type="match status" value="1"/>
</dbReference>
<keyword evidence="5" id="KW-1185">Reference proteome</keyword>
<dbReference type="NCBIfam" id="TIGR00231">
    <property type="entry name" value="small_GTP"/>
    <property type="match status" value="1"/>
</dbReference>
<dbReference type="SMART" id="SM00173">
    <property type="entry name" value="RAS"/>
    <property type="match status" value="1"/>
</dbReference>
<evidence type="ECO:0000256" key="1">
    <source>
        <dbReference type="ARBA" id="ARBA00010142"/>
    </source>
</evidence>
<dbReference type="GeneID" id="111930618"/>
<dbReference type="SMART" id="SM00174">
    <property type="entry name" value="RHO"/>
    <property type="match status" value="1"/>
</dbReference>
<name>A0A8C0VBA8_CYACU</name>
<dbReference type="KEGG" id="ccae:111930618"/>
<dbReference type="SMART" id="SM00175">
    <property type="entry name" value="RAB"/>
    <property type="match status" value="1"/>
</dbReference>
<dbReference type="GO" id="GO:0007264">
    <property type="term" value="P:small GTPase-mediated signal transduction"/>
    <property type="evidence" value="ECO:0007669"/>
    <property type="project" value="InterPro"/>
</dbReference>
<dbReference type="Pfam" id="PF00071">
    <property type="entry name" value="Ras"/>
    <property type="match status" value="1"/>
</dbReference>
<keyword evidence="3" id="KW-0342">GTP-binding</keyword>
<evidence type="ECO:0000256" key="2">
    <source>
        <dbReference type="ARBA" id="ARBA00022741"/>
    </source>
</evidence>